<evidence type="ECO:0000256" key="1">
    <source>
        <dbReference type="SAM" id="MobiDB-lite"/>
    </source>
</evidence>
<evidence type="ECO:0000313" key="3">
    <source>
        <dbReference type="Proteomes" id="UP000070544"/>
    </source>
</evidence>
<dbReference type="InterPro" id="IPR003903">
    <property type="entry name" value="UIM_dom"/>
</dbReference>
<feature type="compositionally biased region" description="Polar residues" evidence="1">
    <location>
        <begin position="108"/>
        <end position="122"/>
    </location>
</feature>
<feature type="compositionally biased region" description="Polar residues" evidence="1">
    <location>
        <begin position="198"/>
        <end position="215"/>
    </location>
</feature>
<feature type="compositionally biased region" description="Acidic residues" evidence="1">
    <location>
        <begin position="223"/>
        <end position="236"/>
    </location>
</feature>
<dbReference type="PROSITE" id="PS50330">
    <property type="entry name" value="UIM"/>
    <property type="match status" value="1"/>
</dbReference>
<proteinExistence type="predicted"/>
<dbReference type="AlphaFoldDB" id="A0A139AU90"/>
<protein>
    <submittedName>
        <fullName evidence="2">Uncharacterized protein</fullName>
    </submittedName>
</protein>
<feature type="compositionally biased region" description="Basic residues" evidence="1">
    <location>
        <begin position="243"/>
        <end position="256"/>
    </location>
</feature>
<dbReference type="EMBL" id="KQ965736">
    <property type="protein sequence ID" value="KXS20302.1"/>
    <property type="molecule type" value="Genomic_DNA"/>
</dbReference>
<evidence type="ECO:0000313" key="2">
    <source>
        <dbReference type="EMBL" id="KXS20302.1"/>
    </source>
</evidence>
<keyword evidence="3" id="KW-1185">Reference proteome</keyword>
<gene>
    <name evidence="2" type="ORF">M427DRAFT_406927</name>
</gene>
<dbReference type="Proteomes" id="UP000070544">
    <property type="component" value="Unassembled WGS sequence"/>
</dbReference>
<reference evidence="2 3" key="1">
    <citation type="journal article" date="2015" name="Genome Biol. Evol.">
        <title>Phylogenomic analyses indicate that early fungi evolved digesting cell walls of algal ancestors of land plants.</title>
        <authorList>
            <person name="Chang Y."/>
            <person name="Wang S."/>
            <person name="Sekimoto S."/>
            <person name="Aerts A.L."/>
            <person name="Choi C."/>
            <person name="Clum A."/>
            <person name="LaButti K.M."/>
            <person name="Lindquist E.A."/>
            <person name="Yee Ngan C."/>
            <person name="Ohm R.A."/>
            <person name="Salamov A.A."/>
            <person name="Grigoriev I.V."/>
            <person name="Spatafora J.W."/>
            <person name="Berbee M.L."/>
        </authorList>
    </citation>
    <scope>NUCLEOTIDE SEQUENCE [LARGE SCALE GENOMIC DNA]</scope>
    <source>
        <strain evidence="2 3">JEL478</strain>
    </source>
</reference>
<accession>A0A139AU90</accession>
<name>A0A139AU90_GONPJ</name>
<feature type="compositionally biased region" description="Low complexity" evidence="1">
    <location>
        <begin position="172"/>
        <end position="197"/>
    </location>
</feature>
<feature type="region of interest" description="Disordered" evidence="1">
    <location>
        <begin position="100"/>
        <end position="268"/>
    </location>
</feature>
<sequence length="281" mass="30647">MLRLYIALSDMTRPCGSTLARHDMRAELREHYETADRARAYDMFHDRQSSKINGVTSTEGWTDEELVGYAMIMSLEETGLPPPTPPDQAGCWEEASLAAAKSKGKARTPSSLSARGSVSSFSPKIGPSGGVSVSPRMAPTSPMFQPASRSSPKLDAAMSSSPRGTREQWAMLGAAALSSSPGGSASSFNKSNSKVSFTTVQEQQQLQKMSETSQYRKLMSADSWEDDTEDDSDPDFEVDHSVRAKGQRGKKNKKKASTSSLQLDDEDEELQFALQLSLRDM</sequence>
<organism evidence="2 3">
    <name type="scientific">Gonapodya prolifera (strain JEL478)</name>
    <name type="common">Monoblepharis prolifera</name>
    <dbReference type="NCBI Taxonomy" id="1344416"/>
    <lineage>
        <taxon>Eukaryota</taxon>
        <taxon>Fungi</taxon>
        <taxon>Fungi incertae sedis</taxon>
        <taxon>Chytridiomycota</taxon>
        <taxon>Chytridiomycota incertae sedis</taxon>
        <taxon>Monoblepharidomycetes</taxon>
        <taxon>Monoblepharidales</taxon>
        <taxon>Gonapodyaceae</taxon>
        <taxon>Gonapodya</taxon>
    </lineage>
</organism>